<comment type="subunit">
    <text evidence="1">Binds ribosomal protein uS19.</text>
</comment>
<keyword evidence="1" id="KW-0698">rRNA processing</keyword>
<dbReference type="Proteomes" id="UP000245125">
    <property type="component" value="Unassembled WGS sequence"/>
</dbReference>
<dbReference type="GO" id="GO:0005840">
    <property type="term" value="C:ribosome"/>
    <property type="evidence" value="ECO:0007669"/>
    <property type="project" value="InterPro"/>
</dbReference>
<gene>
    <name evidence="1" type="primary">rimM</name>
    <name evidence="3" type="ORF">NBG4_190016</name>
</gene>
<keyword evidence="1" id="KW-0963">Cytoplasm</keyword>
<evidence type="ECO:0000313" key="4">
    <source>
        <dbReference type="Proteomes" id="UP000245125"/>
    </source>
</evidence>
<evidence type="ECO:0000259" key="2">
    <source>
        <dbReference type="Pfam" id="PF24986"/>
    </source>
</evidence>
<comment type="domain">
    <text evidence="1">The PRC barrel domain binds ribosomal protein uS19.</text>
</comment>
<evidence type="ECO:0000256" key="1">
    <source>
        <dbReference type="HAMAP-Rule" id="MF_00014"/>
    </source>
</evidence>
<reference evidence="4" key="1">
    <citation type="submission" date="2018-03" db="EMBL/GenBank/DDBJ databases">
        <authorList>
            <person name="Zecchin S."/>
        </authorList>
    </citation>
    <scope>NUCLEOTIDE SEQUENCE [LARGE SCALE GENOMIC DNA]</scope>
</reference>
<dbReference type="EMBL" id="OUUY01000063">
    <property type="protein sequence ID" value="SPQ00173.1"/>
    <property type="molecule type" value="Genomic_DNA"/>
</dbReference>
<dbReference type="GO" id="GO:0043022">
    <property type="term" value="F:ribosome binding"/>
    <property type="evidence" value="ECO:0007669"/>
    <property type="project" value="InterPro"/>
</dbReference>
<dbReference type="PANTHER" id="PTHR33692">
    <property type="entry name" value="RIBOSOME MATURATION FACTOR RIMM"/>
    <property type="match status" value="1"/>
</dbReference>
<accession>A0A2U3QFI3</accession>
<organism evidence="3 4">
    <name type="scientific">Candidatus Sulfobium mesophilum</name>
    <dbReference type="NCBI Taxonomy" id="2016548"/>
    <lineage>
        <taxon>Bacteria</taxon>
        <taxon>Pseudomonadati</taxon>
        <taxon>Nitrospirota</taxon>
        <taxon>Nitrospiria</taxon>
        <taxon>Nitrospirales</taxon>
        <taxon>Nitrospiraceae</taxon>
        <taxon>Candidatus Sulfobium</taxon>
    </lineage>
</organism>
<feature type="domain" description="Ribosome maturation factor RimM PRC barrel" evidence="2">
    <location>
        <begin position="80"/>
        <end position="139"/>
    </location>
</feature>
<dbReference type="GO" id="GO:0005737">
    <property type="term" value="C:cytoplasm"/>
    <property type="evidence" value="ECO:0007669"/>
    <property type="project" value="UniProtKB-SubCell"/>
</dbReference>
<sequence length="147" mass="16746">MKALPLSEKFTLLKPDEIVYLHFDGAVQRFSVKSLRKLNNCFAVSFNEITVREVASVYRGALLSRLGDSEELREGEFRYEQIIGLSAVSASGDIGVVVDIFETTAHDVYVIKKDEKEYLIPAVKEFILDIQLDEKKIIIREMKGLFE</sequence>
<dbReference type="InterPro" id="IPR011033">
    <property type="entry name" value="PRC_barrel-like_sf"/>
</dbReference>
<comment type="similarity">
    <text evidence="1">Belongs to the RimM family.</text>
</comment>
<keyword evidence="1" id="KW-0143">Chaperone</keyword>
<dbReference type="AlphaFoldDB" id="A0A2U3QFI3"/>
<evidence type="ECO:0000313" key="3">
    <source>
        <dbReference type="EMBL" id="SPQ00173.1"/>
    </source>
</evidence>
<name>A0A2U3QFI3_9BACT</name>
<protein>
    <recommendedName>
        <fullName evidence="1">Ribosome maturation factor RimM</fullName>
    </recommendedName>
</protein>
<dbReference type="GO" id="GO:0042274">
    <property type="term" value="P:ribosomal small subunit biogenesis"/>
    <property type="evidence" value="ECO:0007669"/>
    <property type="project" value="UniProtKB-UniRule"/>
</dbReference>
<proteinExistence type="inferred from homology"/>
<keyword evidence="1" id="KW-0690">Ribosome biogenesis</keyword>
<dbReference type="NCBIfam" id="TIGR02273">
    <property type="entry name" value="16S_RimM"/>
    <property type="match status" value="1"/>
</dbReference>
<dbReference type="SUPFAM" id="SSF50346">
    <property type="entry name" value="PRC-barrel domain"/>
    <property type="match status" value="1"/>
</dbReference>
<comment type="subcellular location">
    <subcellularLocation>
        <location evidence="1">Cytoplasm</location>
    </subcellularLocation>
</comment>
<dbReference type="PANTHER" id="PTHR33692:SF1">
    <property type="entry name" value="RIBOSOME MATURATION FACTOR RIMM"/>
    <property type="match status" value="1"/>
</dbReference>
<dbReference type="HAMAP" id="MF_00014">
    <property type="entry name" value="Ribosome_mat_RimM"/>
    <property type="match status" value="1"/>
</dbReference>
<keyword evidence="4" id="KW-1185">Reference proteome</keyword>
<dbReference type="GO" id="GO:0006364">
    <property type="term" value="P:rRNA processing"/>
    <property type="evidence" value="ECO:0007669"/>
    <property type="project" value="UniProtKB-UniRule"/>
</dbReference>
<dbReference type="Gene3D" id="2.30.30.240">
    <property type="entry name" value="PRC-barrel domain"/>
    <property type="match status" value="1"/>
</dbReference>
<comment type="function">
    <text evidence="1">An accessory protein needed during the final step in the assembly of 30S ribosomal subunit, possibly for assembly of the head region. Essential for efficient processing of 16S rRNA. May be needed both before and after RbfA during the maturation of 16S rRNA. It has affinity for free ribosomal 30S subunits but not for 70S ribosomes.</text>
</comment>
<dbReference type="Pfam" id="PF24986">
    <property type="entry name" value="PRC_RimM"/>
    <property type="match status" value="1"/>
</dbReference>
<dbReference type="InterPro" id="IPR011961">
    <property type="entry name" value="RimM"/>
</dbReference>
<dbReference type="InterPro" id="IPR056792">
    <property type="entry name" value="PRC_RimM"/>
</dbReference>